<proteinExistence type="predicted"/>
<keyword evidence="5" id="KW-0732">Signal</keyword>
<dbReference type="GO" id="GO:0016798">
    <property type="term" value="F:hydrolase activity, acting on glycosyl bonds"/>
    <property type="evidence" value="ECO:0007669"/>
    <property type="project" value="UniProtKB-KW"/>
</dbReference>
<accession>A0A1H2M3G3</accession>
<evidence type="ECO:0000259" key="6">
    <source>
        <dbReference type="PROSITE" id="PS50853"/>
    </source>
</evidence>
<evidence type="ECO:0000256" key="3">
    <source>
        <dbReference type="ARBA" id="ARBA00023326"/>
    </source>
</evidence>
<evidence type="ECO:0000313" key="8">
    <source>
        <dbReference type="Proteomes" id="UP000182977"/>
    </source>
</evidence>
<feature type="compositionally biased region" description="Low complexity" evidence="4">
    <location>
        <begin position="205"/>
        <end position="221"/>
    </location>
</feature>
<feature type="domain" description="Fibronectin type-III" evidence="6">
    <location>
        <begin position="126"/>
        <end position="216"/>
    </location>
</feature>
<keyword evidence="1" id="KW-0677">Repeat</keyword>
<sequence length="317" mass="33058">MHVRRRLIALVAGLAAGLSLGLTGPATATAGSAPPTPFNFYVNNVTATQVSMQWSPGYLTEPTRWRVYQNDVLVTTSFGSAYVARNLVPGQTYGFRIVAVDASGDVAAPTRTITVTTRGPGVQPGAPSGLRTTEVSPARVLLEFDRPGDEFDVGAYQVFDGSTLVAWAAAPFAQPTATVTIRQLTPGSTHHYTVRASRSSGLSAPTNTLTVTTPTTTDVTPPGTPSGLAGRIVRYTCDNAALTWTPSTDDRDAPGAIDYEVFGNGRIISVARGTGATTVWLPDLGANTVKVRAVDSSGNASAFSNAITLTVDPACEP</sequence>
<evidence type="ECO:0000256" key="2">
    <source>
        <dbReference type="ARBA" id="ARBA00023295"/>
    </source>
</evidence>
<feature type="region of interest" description="Disordered" evidence="4">
    <location>
        <begin position="195"/>
        <end position="224"/>
    </location>
</feature>
<dbReference type="Gene3D" id="2.60.40.10">
    <property type="entry name" value="Immunoglobulins"/>
    <property type="match status" value="3"/>
</dbReference>
<protein>
    <recommendedName>
        <fullName evidence="6">Fibronectin type-III domain-containing protein</fullName>
    </recommendedName>
</protein>
<keyword evidence="3" id="KW-0119">Carbohydrate metabolism</keyword>
<dbReference type="CDD" id="cd00063">
    <property type="entry name" value="FN3"/>
    <property type="match status" value="2"/>
</dbReference>
<feature type="signal peptide" evidence="5">
    <location>
        <begin position="1"/>
        <end position="28"/>
    </location>
</feature>
<keyword evidence="2" id="KW-0378">Hydrolase</keyword>
<keyword evidence="3" id="KW-0624">Polysaccharide degradation</keyword>
<dbReference type="SUPFAM" id="SSF49265">
    <property type="entry name" value="Fibronectin type III"/>
    <property type="match status" value="2"/>
</dbReference>
<dbReference type="AlphaFoldDB" id="A0A1H2M3G3"/>
<feature type="chain" id="PRO_5009279957" description="Fibronectin type-III domain-containing protein" evidence="5">
    <location>
        <begin position="29"/>
        <end position="317"/>
    </location>
</feature>
<dbReference type="PANTHER" id="PTHR46708:SF2">
    <property type="entry name" value="FIBRONECTIN TYPE-III DOMAIN-CONTAINING PROTEIN"/>
    <property type="match status" value="1"/>
</dbReference>
<evidence type="ECO:0000256" key="5">
    <source>
        <dbReference type="SAM" id="SignalP"/>
    </source>
</evidence>
<evidence type="ECO:0000313" key="7">
    <source>
        <dbReference type="EMBL" id="SDU87674.1"/>
    </source>
</evidence>
<evidence type="ECO:0000256" key="1">
    <source>
        <dbReference type="ARBA" id="ARBA00022737"/>
    </source>
</evidence>
<gene>
    <name evidence="7" type="ORF">SAMN04488563_7014</name>
</gene>
<feature type="domain" description="Fibronectin type-III" evidence="6">
    <location>
        <begin position="34"/>
        <end position="120"/>
    </location>
</feature>
<dbReference type="PROSITE" id="PS51318">
    <property type="entry name" value="TAT"/>
    <property type="match status" value="1"/>
</dbReference>
<dbReference type="Proteomes" id="UP000182977">
    <property type="component" value="Chromosome I"/>
</dbReference>
<reference evidence="8" key="1">
    <citation type="submission" date="2016-10" db="EMBL/GenBank/DDBJ databases">
        <authorList>
            <person name="Varghese N."/>
            <person name="Submissions S."/>
        </authorList>
    </citation>
    <scope>NUCLEOTIDE SEQUENCE [LARGE SCALE GENOMIC DNA]</scope>
    <source>
        <strain evidence="8">DSM 45079</strain>
    </source>
</reference>
<dbReference type="InterPro" id="IPR036116">
    <property type="entry name" value="FN3_sf"/>
</dbReference>
<dbReference type="InterPro" id="IPR006311">
    <property type="entry name" value="TAT_signal"/>
</dbReference>
<evidence type="ECO:0000256" key="4">
    <source>
        <dbReference type="SAM" id="MobiDB-lite"/>
    </source>
</evidence>
<name>A0A1H2M3G3_9ACTN</name>
<dbReference type="OrthoDB" id="9760654at2"/>
<dbReference type="SMART" id="SM00060">
    <property type="entry name" value="FN3"/>
    <property type="match status" value="3"/>
</dbReference>
<dbReference type="InterPro" id="IPR050991">
    <property type="entry name" value="ECM_Regulatory_Proteins"/>
</dbReference>
<keyword evidence="8" id="KW-1185">Reference proteome</keyword>
<feature type="compositionally biased region" description="Polar residues" evidence="4">
    <location>
        <begin position="195"/>
        <end position="204"/>
    </location>
</feature>
<organism evidence="7 8">
    <name type="scientific">Jiangella alkaliphila</name>
    <dbReference type="NCBI Taxonomy" id="419479"/>
    <lineage>
        <taxon>Bacteria</taxon>
        <taxon>Bacillati</taxon>
        <taxon>Actinomycetota</taxon>
        <taxon>Actinomycetes</taxon>
        <taxon>Jiangellales</taxon>
        <taxon>Jiangellaceae</taxon>
        <taxon>Jiangella</taxon>
    </lineage>
</organism>
<dbReference type="GO" id="GO:0000272">
    <property type="term" value="P:polysaccharide catabolic process"/>
    <property type="evidence" value="ECO:0007669"/>
    <property type="project" value="UniProtKB-KW"/>
</dbReference>
<dbReference type="EMBL" id="LT629791">
    <property type="protein sequence ID" value="SDU87674.1"/>
    <property type="molecule type" value="Genomic_DNA"/>
</dbReference>
<dbReference type="PROSITE" id="PS50853">
    <property type="entry name" value="FN3"/>
    <property type="match status" value="2"/>
</dbReference>
<dbReference type="PANTHER" id="PTHR46708">
    <property type="entry name" value="TENASCIN"/>
    <property type="match status" value="1"/>
</dbReference>
<keyword evidence="2" id="KW-0326">Glycosidase</keyword>
<dbReference type="RefSeq" id="WP_152690759.1">
    <property type="nucleotide sequence ID" value="NZ_KQ061229.1"/>
</dbReference>
<dbReference type="InterPro" id="IPR003961">
    <property type="entry name" value="FN3_dom"/>
</dbReference>
<dbReference type="InterPro" id="IPR013783">
    <property type="entry name" value="Ig-like_fold"/>
</dbReference>
<dbReference type="Pfam" id="PF00041">
    <property type="entry name" value="fn3"/>
    <property type="match status" value="1"/>
</dbReference>
<dbReference type="STRING" id="419479.SAMN04488563_7014"/>